<organism evidence="1 2">
    <name type="scientific">Sphingobium quisquiliarum P25</name>
    <dbReference type="NCBI Taxonomy" id="1329909"/>
    <lineage>
        <taxon>Bacteria</taxon>
        <taxon>Pseudomonadati</taxon>
        <taxon>Pseudomonadota</taxon>
        <taxon>Alphaproteobacteria</taxon>
        <taxon>Sphingomonadales</taxon>
        <taxon>Sphingomonadaceae</taxon>
        <taxon>Sphingobium</taxon>
    </lineage>
</organism>
<reference evidence="1 2" key="1">
    <citation type="journal article" date="2013" name="Genome Announc.">
        <title>Draft Genome Sequence of Sphingobium quisquiliarum Strain P25T, a Novel Hexachlorocyclohexane (HCH)-Degrading Bacterium Isolated from an HCH Dumpsite.</title>
        <authorList>
            <person name="Kumar Singh A."/>
            <person name="Sangwan N."/>
            <person name="Sharma A."/>
            <person name="Gupta V."/>
            <person name="Khurana J.P."/>
            <person name="Lal R."/>
        </authorList>
    </citation>
    <scope>NUCLEOTIDE SEQUENCE [LARGE SCALE GENOMIC DNA]</scope>
    <source>
        <strain evidence="1 2">P25</strain>
    </source>
</reference>
<dbReference type="Proteomes" id="UP000015525">
    <property type="component" value="Unassembled WGS sequence"/>
</dbReference>
<evidence type="ECO:0000313" key="2">
    <source>
        <dbReference type="Proteomes" id="UP000015525"/>
    </source>
</evidence>
<protein>
    <submittedName>
        <fullName evidence="1">Uncharacterized protein</fullName>
    </submittedName>
</protein>
<dbReference type="AlphaFoldDB" id="T0HQN9"/>
<sequence>MFERAKLEISFQSSRIKPAFRPAPAFDLALCFKRLHTRAELLRPDQFYRAAVLRVSGDCASFMLCDAGLEIVRVGRGGEWQRGAV</sequence>
<proteinExistence type="predicted"/>
<gene>
    <name evidence="1" type="ORF">L288_01180</name>
</gene>
<dbReference type="EMBL" id="ATHO01000009">
    <property type="protein sequence ID" value="EQB14483.1"/>
    <property type="molecule type" value="Genomic_DNA"/>
</dbReference>
<name>T0HQN9_9SPHN</name>
<comment type="caution">
    <text evidence="1">The sequence shown here is derived from an EMBL/GenBank/DDBJ whole genome shotgun (WGS) entry which is preliminary data.</text>
</comment>
<evidence type="ECO:0000313" key="1">
    <source>
        <dbReference type="EMBL" id="EQB14483.1"/>
    </source>
</evidence>
<keyword evidence="2" id="KW-1185">Reference proteome</keyword>
<accession>T0HQN9</accession>